<name>A0A1M6UM41_9FIRM</name>
<dbReference type="EMBL" id="FRAC01000015">
    <property type="protein sequence ID" value="SHK70315.1"/>
    <property type="molecule type" value="Genomic_DNA"/>
</dbReference>
<dbReference type="Proteomes" id="UP000184386">
    <property type="component" value="Unassembled WGS sequence"/>
</dbReference>
<gene>
    <name evidence="1" type="ORF">SAMN02745136_03155</name>
</gene>
<proteinExistence type="predicted"/>
<accession>A0A1M6UM41</accession>
<dbReference type="OrthoDB" id="9978612at2"/>
<keyword evidence="2" id="KW-1185">Reference proteome</keyword>
<protein>
    <submittedName>
        <fullName evidence="1">Uncharacterized protein</fullName>
    </submittedName>
</protein>
<evidence type="ECO:0000313" key="2">
    <source>
        <dbReference type="Proteomes" id="UP000184386"/>
    </source>
</evidence>
<dbReference type="AlphaFoldDB" id="A0A1M6UM41"/>
<organism evidence="1 2">
    <name type="scientific">Anaerocolumna jejuensis DSM 15929</name>
    <dbReference type="NCBI Taxonomy" id="1121322"/>
    <lineage>
        <taxon>Bacteria</taxon>
        <taxon>Bacillati</taxon>
        <taxon>Bacillota</taxon>
        <taxon>Clostridia</taxon>
        <taxon>Lachnospirales</taxon>
        <taxon>Lachnospiraceae</taxon>
        <taxon>Anaerocolumna</taxon>
    </lineage>
</organism>
<sequence>MNENLVKKDIKCDYDMAIKIAKETFEKNHPKELQPKWLEKCMSIDGNRDENNNWQVKVTLLPKTIKPNFHWKWRNGSLILVEVDSITGIEYIVISDGPEEAIEVIFKVEVDLAMSLTKILVDIDLNTLDWTKYIEKR</sequence>
<evidence type="ECO:0000313" key="1">
    <source>
        <dbReference type="EMBL" id="SHK70315.1"/>
    </source>
</evidence>
<dbReference type="RefSeq" id="WP_073277611.1">
    <property type="nucleotide sequence ID" value="NZ_FRAC01000015.1"/>
</dbReference>
<reference evidence="1 2" key="1">
    <citation type="submission" date="2016-11" db="EMBL/GenBank/DDBJ databases">
        <authorList>
            <person name="Jaros S."/>
            <person name="Januszkiewicz K."/>
            <person name="Wedrychowicz H."/>
        </authorList>
    </citation>
    <scope>NUCLEOTIDE SEQUENCE [LARGE SCALE GENOMIC DNA]</scope>
    <source>
        <strain evidence="1 2">DSM 15929</strain>
    </source>
</reference>